<feature type="compositionally biased region" description="Pro residues" evidence="1">
    <location>
        <begin position="120"/>
        <end position="143"/>
    </location>
</feature>
<feature type="region of interest" description="Disordered" evidence="1">
    <location>
        <begin position="115"/>
        <end position="143"/>
    </location>
</feature>
<evidence type="ECO:0000313" key="3">
    <source>
        <dbReference type="EMBL" id="KAL2094554.1"/>
    </source>
</evidence>
<feature type="chain" id="PRO_5044827695" description="Actinodin3" evidence="2">
    <location>
        <begin position="24"/>
        <end position="346"/>
    </location>
</feature>
<evidence type="ECO:0000313" key="4">
    <source>
        <dbReference type="Proteomes" id="UP001591681"/>
    </source>
</evidence>
<sequence>MRGHGFCTGMLVSLVLLPVLLEATSLSKVISKRAVDGLNIDSVKANNFLSNLRPKRSLDPKWYRKTPDFQSYYRYYNSIGHYEGLYEIDKIRMLYQQMRHLELEYGPEAYKYQSRLGVQPTPPPPTPAPTTPPPPTTTAPPAPPPYSQAPVMYLCNPKDPMCKANIVYMPTGAVPILCDPRHHPACKPTMVEGALEAAIPAAPVAPKVPEASEEAEEPVVPAPQNSDAPQAPPALIFKGMEYDCDPYWDPDCLIDNPPRPIVEKAPVAPAAPPQPATQAPPAPPAPAVAKEEEEKEVEEEEEEDTEAPPAPANGDPAETQSLFDPYDYRHELFNPYLYSQEDTEDE</sequence>
<keyword evidence="2" id="KW-0732">Signal</keyword>
<dbReference type="AlphaFoldDB" id="A0ABD1K619"/>
<feature type="region of interest" description="Disordered" evidence="1">
    <location>
        <begin position="208"/>
        <end position="232"/>
    </location>
</feature>
<feature type="region of interest" description="Disordered" evidence="1">
    <location>
        <begin position="258"/>
        <end position="326"/>
    </location>
</feature>
<dbReference type="EMBL" id="JBHFQA010000008">
    <property type="protein sequence ID" value="KAL2094554.1"/>
    <property type="molecule type" value="Genomic_DNA"/>
</dbReference>
<organism evidence="3 4">
    <name type="scientific">Coilia grayii</name>
    <name type="common">Gray's grenadier anchovy</name>
    <dbReference type="NCBI Taxonomy" id="363190"/>
    <lineage>
        <taxon>Eukaryota</taxon>
        <taxon>Metazoa</taxon>
        <taxon>Chordata</taxon>
        <taxon>Craniata</taxon>
        <taxon>Vertebrata</taxon>
        <taxon>Euteleostomi</taxon>
        <taxon>Actinopterygii</taxon>
        <taxon>Neopterygii</taxon>
        <taxon>Teleostei</taxon>
        <taxon>Clupei</taxon>
        <taxon>Clupeiformes</taxon>
        <taxon>Clupeoidei</taxon>
        <taxon>Engraulidae</taxon>
        <taxon>Coilinae</taxon>
        <taxon>Coilia</taxon>
    </lineage>
</organism>
<reference evidence="3 4" key="1">
    <citation type="submission" date="2024-09" db="EMBL/GenBank/DDBJ databases">
        <title>A chromosome-level genome assembly of Gray's grenadier anchovy, Coilia grayii.</title>
        <authorList>
            <person name="Fu Z."/>
        </authorList>
    </citation>
    <scope>NUCLEOTIDE SEQUENCE [LARGE SCALE GENOMIC DNA]</scope>
    <source>
        <strain evidence="3">G4</strain>
        <tissue evidence="3">Muscle</tissue>
    </source>
</reference>
<gene>
    <name evidence="3" type="ORF">ACEWY4_009273</name>
</gene>
<evidence type="ECO:0008006" key="5">
    <source>
        <dbReference type="Google" id="ProtNLM"/>
    </source>
</evidence>
<proteinExistence type="predicted"/>
<feature type="signal peptide" evidence="2">
    <location>
        <begin position="1"/>
        <end position="23"/>
    </location>
</feature>
<name>A0ABD1K619_9TELE</name>
<evidence type="ECO:0000256" key="1">
    <source>
        <dbReference type="SAM" id="MobiDB-lite"/>
    </source>
</evidence>
<evidence type="ECO:0000256" key="2">
    <source>
        <dbReference type="SAM" id="SignalP"/>
    </source>
</evidence>
<keyword evidence="4" id="KW-1185">Reference proteome</keyword>
<accession>A0ABD1K619</accession>
<feature type="compositionally biased region" description="Acidic residues" evidence="1">
    <location>
        <begin position="291"/>
        <end position="306"/>
    </location>
</feature>
<comment type="caution">
    <text evidence="3">The sequence shown here is derived from an EMBL/GenBank/DDBJ whole genome shotgun (WGS) entry which is preliminary data.</text>
</comment>
<dbReference type="Proteomes" id="UP001591681">
    <property type="component" value="Unassembled WGS sequence"/>
</dbReference>
<feature type="compositionally biased region" description="Pro residues" evidence="1">
    <location>
        <begin position="269"/>
        <end position="286"/>
    </location>
</feature>
<protein>
    <recommendedName>
        <fullName evidence="5">Actinodin3</fullName>
    </recommendedName>
</protein>